<name>A0A6J4R2E7_9ACTN</name>
<organism evidence="1">
    <name type="scientific">uncultured Rubrobacteraceae bacterium</name>
    <dbReference type="NCBI Taxonomy" id="349277"/>
    <lineage>
        <taxon>Bacteria</taxon>
        <taxon>Bacillati</taxon>
        <taxon>Actinomycetota</taxon>
        <taxon>Rubrobacteria</taxon>
        <taxon>Rubrobacterales</taxon>
        <taxon>Rubrobacteraceae</taxon>
        <taxon>environmental samples</taxon>
    </lineage>
</organism>
<accession>A0A6J4R2E7</accession>
<proteinExistence type="predicted"/>
<evidence type="ECO:0000313" key="1">
    <source>
        <dbReference type="EMBL" id="CAA9462237.1"/>
    </source>
</evidence>
<dbReference type="AlphaFoldDB" id="A0A6J4R2E7"/>
<sequence>MQLQYLQEGFSMSAHLTRKEDAPVTIEDVRRELPDDTPGLDPGYV</sequence>
<protein>
    <submittedName>
        <fullName evidence="1">Uncharacterized protein</fullName>
    </submittedName>
</protein>
<reference evidence="1" key="1">
    <citation type="submission" date="2020-02" db="EMBL/GenBank/DDBJ databases">
        <authorList>
            <person name="Meier V. D."/>
        </authorList>
    </citation>
    <scope>NUCLEOTIDE SEQUENCE</scope>
    <source>
        <strain evidence="1">AVDCRST_MAG28</strain>
    </source>
</reference>
<gene>
    <name evidence="1" type="ORF">AVDCRST_MAG28-3478</name>
</gene>
<dbReference type="EMBL" id="CADCVE010000090">
    <property type="protein sequence ID" value="CAA9462237.1"/>
    <property type="molecule type" value="Genomic_DNA"/>
</dbReference>